<sequence>MEDNSSSACCQLPNPRAEYSTYQCWHRVARAVAGPLTHGGDLFARKLARFDVGLQYARQQTGLIVQFAREGPLVAAVLCALLHRGQYAGLFPFRHPPKPDGCLV</sequence>
<organism evidence="1 2">
    <name type="scientific">Anopheles culicifacies</name>
    <dbReference type="NCBI Taxonomy" id="139723"/>
    <lineage>
        <taxon>Eukaryota</taxon>
        <taxon>Metazoa</taxon>
        <taxon>Ecdysozoa</taxon>
        <taxon>Arthropoda</taxon>
        <taxon>Hexapoda</taxon>
        <taxon>Insecta</taxon>
        <taxon>Pterygota</taxon>
        <taxon>Neoptera</taxon>
        <taxon>Endopterygota</taxon>
        <taxon>Diptera</taxon>
        <taxon>Nematocera</taxon>
        <taxon>Culicoidea</taxon>
        <taxon>Culicidae</taxon>
        <taxon>Anophelinae</taxon>
        <taxon>Anopheles</taxon>
        <taxon>culicifacies species complex</taxon>
    </lineage>
</organism>
<name>A0A182MK89_9DIPT</name>
<evidence type="ECO:0000313" key="1">
    <source>
        <dbReference type="EnsemblMetazoa" id="ACUA020306-PA"/>
    </source>
</evidence>
<dbReference type="EMBL" id="AXCM01010784">
    <property type="status" value="NOT_ANNOTATED_CDS"/>
    <property type="molecule type" value="Genomic_DNA"/>
</dbReference>
<dbReference type="AlphaFoldDB" id="A0A182MK89"/>
<keyword evidence="2" id="KW-1185">Reference proteome</keyword>
<protein>
    <submittedName>
        <fullName evidence="1">Uncharacterized protein</fullName>
    </submittedName>
</protein>
<reference evidence="2" key="1">
    <citation type="submission" date="2013-09" db="EMBL/GenBank/DDBJ databases">
        <title>The Genome Sequence of Anopheles culicifacies species A.</title>
        <authorList>
            <consortium name="The Broad Institute Genomics Platform"/>
            <person name="Neafsey D.E."/>
            <person name="Besansky N."/>
            <person name="Howell P."/>
            <person name="Walton C."/>
            <person name="Young S.K."/>
            <person name="Zeng Q."/>
            <person name="Gargeya S."/>
            <person name="Fitzgerald M."/>
            <person name="Haas B."/>
            <person name="Abouelleil A."/>
            <person name="Allen A.W."/>
            <person name="Alvarado L."/>
            <person name="Arachchi H.M."/>
            <person name="Berlin A.M."/>
            <person name="Chapman S.B."/>
            <person name="Gainer-Dewar J."/>
            <person name="Goldberg J."/>
            <person name="Griggs A."/>
            <person name="Gujja S."/>
            <person name="Hansen M."/>
            <person name="Howarth C."/>
            <person name="Imamovic A."/>
            <person name="Ireland A."/>
            <person name="Larimer J."/>
            <person name="McCowan C."/>
            <person name="Murphy C."/>
            <person name="Pearson M."/>
            <person name="Poon T.W."/>
            <person name="Priest M."/>
            <person name="Roberts A."/>
            <person name="Saif S."/>
            <person name="Shea T."/>
            <person name="Sisk P."/>
            <person name="Sykes S."/>
            <person name="Wortman J."/>
            <person name="Nusbaum C."/>
            <person name="Birren B."/>
        </authorList>
    </citation>
    <scope>NUCLEOTIDE SEQUENCE [LARGE SCALE GENOMIC DNA]</scope>
    <source>
        <strain evidence="2">A-37</strain>
    </source>
</reference>
<dbReference type="Proteomes" id="UP000075883">
    <property type="component" value="Unassembled WGS sequence"/>
</dbReference>
<dbReference type="EMBL" id="AXCM01010785">
    <property type="status" value="NOT_ANNOTATED_CDS"/>
    <property type="molecule type" value="Genomic_DNA"/>
</dbReference>
<accession>A0A182MK89</accession>
<proteinExistence type="predicted"/>
<dbReference type="VEuPathDB" id="VectorBase:ACUA020306"/>
<reference evidence="1" key="2">
    <citation type="submission" date="2020-05" db="UniProtKB">
        <authorList>
            <consortium name="EnsemblMetazoa"/>
        </authorList>
    </citation>
    <scope>IDENTIFICATION</scope>
    <source>
        <strain evidence="1">A-37</strain>
    </source>
</reference>
<dbReference type="EnsemblMetazoa" id="ACUA020306-RA">
    <property type="protein sequence ID" value="ACUA020306-PA"/>
    <property type="gene ID" value="ACUA020306"/>
</dbReference>
<evidence type="ECO:0000313" key="2">
    <source>
        <dbReference type="Proteomes" id="UP000075883"/>
    </source>
</evidence>